<dbReference type="InParanoid" id="A0A409X306"/>
<feature type="compositionally biased region" description="Pro residues" evidence="2">
    <location>
        <begin position="668"/>
        <end position="686"/>
    </location>
</feature>
<feature type="compositionally biased region" description="Low complexity" evidence="2">
    <location>
        <begin position="178"/>
        <end position="194"/>
    </location>
</feature>
<reference evidence="3 4" key="1">
    <citation type="journal article" date="2018" name="Evol. Lett.">
        <title>Horizontal gene cluster transfer increased hallucinogenic mushroom diversity.</title>
        <authorList>
            <person name="Reynolds H.T."/>
            <person name="Vijayakumar V."/>
            <person name="Gluck-Thaler E."/>
            <person name="Korotkin H.B."/>
            <person name="Matheny P.B."/>
            <person name="Slot J.C."/>
        </authorList>
    </citation>
    <scope>NUCLEOTIDE SEQUENCE [LARGE SCALE GENOMIC DNA]</scope>
    <source>
        <strain evidence="3 4">2631</strain>
    </source>
</reference>
<comment type="caution">
    <text evidence="3">The sequence shown here is derived from an EMBL/GenBank/DDBJ whole genome shotgun (WGS) entry which is preliminary data.</text>
</comment>
<feature type="region of interest" description="Disordered" evidence="2">
    <location>
        <begin position="483"/>
        <end position="621"/>
    </location>
</feature>
<feature type="compositionally biased region" description="Polar residues" evidence="2">
    <location>
        <begin position="139"/>
        <end position="150"/>
    </location>
</feature>
<feature type="compositionally biased region" description="Low complexity" evidence="2">
    <location>
        <begin position="417"/>
        <end position="428"/>
    </location>
</feature>
<feature type="compositionally biased region" description="Pro residues" evidence="2">
    <location>
        <begin position="404"/>
        <end position="416"/>
    </location>
</feature>
<keyword evidence="4" id="KW-1185">Reference proteome</keyword>
<feature type="compositionally biased region" description="Basic and acidic residues" evidence="2">
    <location>
        <begin position="509"/>
        <end position="522"/>
    </location>
</feature>
<dbReference type="AlphaFoldDB" id="A0A409X306"/>
<dbReference type="Proteomes" id="UP000283269">
    <property type="component" value="Unassembled WGS sequence"/>
</dbReference>
<evidence type="ECO:0000256" key="1">
    <source>
        <dbReference type="SAM" id="Coils"/>
    </source>
</evidence>
<dbReference type="EMBL" id="NHYD01002747">
    <property type="protein sequence ID" value="PPQ85126.1"/>
    <property type="molecule type" value="Genomic_DNA"/>
</dbReference>
<sequence length="851" mass="93010">MPDEEETFEIKLQVRYNGLKATQYFSKFTPESENVFREDLFSLRLPYPKREKTTFISYGCIECAWPAVRKDGTLHKQIALKSQAPKDLLKELSISNITTKYIYPRKRKHPQNSNPYAGSQPSKNLYFNPPRPPRPKASGSGSFLPSNAQGDLSRFQDGGWDASRRPHKMAKLDHGDIASASSSSETPFPTFTNLPPLPPRKAPERIHVPTPSSSKGPRPSESSHPSNDRVENSAKRTDMPAPSTFSFQKPPGVAQAQATPSIFQKPPDFARAGPSNFSLRKPPDVAQAGPSVFGFQKPPGVEQAAPLSVPSIFSFSNFAHVGQTAVSSIPGIFGFNNGLPMNSSVGQSAPYASSVFGVNNPPADSDVQMDDLPAPSISSSKNPPHGPKASMGQSATAHESPTPTQMPPYTRPPYTRPPYTRRAYRMPPYTGPAYPLESINSSSTGPGVVGADYTKKPAETASSPPIKQEYNELLLDFLRDEAPRTQKVTSAETHQPKAKSLHFQPAGRLTEEKNNQMDKEKGASLVQDFLNSLKSKTNVSSQGPASSTTPHQEQWSQTPLPKVEAQNTHTPPWQPQTYSQTSTSAPPFQKEQRSEHADWYDSSEVPPFRGPQVDTVMPSVLPTPPLSAAPLNLNTWSWSASTQALTPGGASHNPPAVVEQASKAPAPSSHPPTPYRSLDPAPPVPLAPQIQAVSSSSSATDIPADARPDSMKRKRNALPRKEDAIAIQNLLREASNIKREIAAKMAREGVVIAELKELNSTVVPRHIKLGHDTPEEVKEELARLKHELANERRLREEAENAIMDVRRECKEPFVVPSLLDAFVEVSKLTTRSLRPPQPPQPSHSDTDLSMG</sequence>
<keyword evidence="1" id="KW-0175">Coiled coil</keyword>
<feature type="compositionally biased region" description="Polar residues" evidence="2">
    <location>
        <begin position="529"/>
        <end position="586"/>
    </location>
</feature>
<feature type="region of interest" description="Disordered" evidence="2">
    <location>
        <begin position="829"/>
        <end position="851"/>
    </location>
</feature>
<name>A0A409X306_PSICY</name>
<feature type="compositionally biased region" description="Polar residues" evidence="2">
    <location>
        <begin position="691"/>
        <end position="700"/>
    </location>
</feature>
<feature type="compositionally biased region" description="Polar residues" evidence="2">
    <location>
        <begin position="111"/>
        <end position="125"/>
    </location>
</feature>
<evidence type="ECO:0000313" key="4">
    <source>
        <dbReference type="Proteomes" id="UP000283269"/>
    </source>
</evidence>
<evidence type="ECO:0000313" key="3">
    <source>
        <dbReference type="EMBL" id="PPQ85126.1"/>
    </source>
</evidence>
<evidence type="ECO:0000256" key="2">
    <source>
        <dbReference type="SAM" id="MobiDB-lite"/>
    </source>
</evidence>
<feature type="region of interest" description="Disordered" evidence="2">
    <location>
        <begin position="642"/>
        <end position="716"/>
    </location>
</feature>
<feature type="compositionally biased region" description="Basic and acidic residues" evidence="2">
    <location>
        <begin position="590"/>
        <end position="599"/>
    </location>
</feature>
<organism evidence="3 4">
    <name type="scientific">Psilocybe cyanescens</name>
    <dbReference type="NCBI Taxonomy" id="93625"/>
    <lineage>
        <taxon>Eukaryota</taxon>
        <taxon>Fungi</taxon>
        <taxon>Dikarya</taxon>
        <taxon>Basidiomycota</taxon>
        <taxon>Agaricomycotina</taxon>
        <taxon>Agaricomycetes</taxon>
        <taxon>Agaricomycetidae</taxon>
        <taxon>Agaricales</taxon>
        <taxon>Agaricineae</taxon>
        <taxon>Strophariaceae</taxon>
        <taxon>Psilocybe</taxon>
    </lineage>
</organism>
<feature type="region of interest" description="Disordered" evidence="2">
    <location>
        <begin position="103"/>
        <end position="294"/>
    </location>
</feature>
<feature type="coiled-coil region" evidence="1">
    <location>
        <begin position="781"/>
        <end position="808"/>
    </location>
</feature>
<dbReference type="STRING" id="93625.A0A409X306"/>
<accession>A0A409X306</accession>
<protein>
    <submittedName>
        <fullName evidence="3">Uncharacterized protein</fullName>
    </submittedName>
</protein>
<feature type="compositionally biased region" description="Basic and acidic residues" evidence="2">
    <location>
        <begin position="226"/>
        <end position="238"/>
    </location>
</feature>
<gene>
    <name evidence="3" type="ORF">CVT25_004226</name>
</gene>
<dbReference type="OrthoDB" id="3070390at2759"/>
<feature type="compositionally biased region" description="Low complexity" evidence="2">
    <location>
        <begin position="211"/>
        <end position="223"/>
    </location>
</feature>
<proteinExistence type="predicted"/>
<feature type="region of interest" description="Disordered" evidence="2">
    <location>
        <begin position="360"/>
        <end position="467"/>
    </location>
</feature>